<sequence>MSQLSEIPASAYTLEMETLGALPDVPTFDGESVPVSWNPLTSGTRPLQLLPLPGTEFPVRESSRMRGFQAEFRDATVRQRGKALSSCVTQLRRCVAQLWRSVVQLWSCVTQVLRCMTQLFFRVDLGKARSGGSSIDTSAFWDLLDPPMRARVVAAGFGNYATGLHRTQPRFPPAMRYALMEQWNDCMHTFVFGFDEMTLTSVDYAAITGLRFTGPVAPLDARYQTATLCVSYEVVYRFWAERIRTRLAAWRELPVEAQPAAPAYTREERDQAARSFLFYIISSQLLCTSHNKGDPAVLVCLRDLSQVWAYEYRIYPGDPSGDTPAESRRIPRYLAHCHHTYASGEDPQYLRSFLNDRSLSDLLLTPWDCDAWRTYPRREVAELHTRSRLLMWGYWVDRYYLGERVYDTPMAPARQRMPHAPPRHMCLLEGMTREDLEEDIFLCDLSQERKTHKTAAHYRAEAATEAGAAAAPTRPAGVVLGDVLFPPGMEVVLDPDLGLGSGITILANLRRAPPSPQLDPEHATHVIVRDMQMYHHTVFMMIMGETMCWVRDIALHITNFNIHHHGCPMLLQAWALDKLSLILPVPARLIPTYGPTNFRSRTRGHFDFGDNPTIRWTCPWWRIRLVTTGSMNLNYVLYASLDRSMAYFPDRISRQYGMIQCVPRIYNFESGLMTPHLLTNLAVRWQN</sequence>
<name>A0A067KF39_JATCU</name>
<dbReference type="PANTHER" id="PTHR46033">
    <property type="entry name" value="PROTEIN MAIN-LIKE 2"/>
    <property type="match status" value="1"/>
</dbReference>
<dbReference type="Proteomes" id="UP000027138">
    <property type="component" value="Unassembled WGS sequence"/>
</dbReference>
<dbReference type="AlphaFoldDB" id="A0A067KF39"/>
<accession>A0A067KF39</accession>
<evidence type="ECO:0000313" key="1">
    <source>
        <dbReference type="EMBL" id="KDP30875.1"/>
    </source>
</evidence>
<dbReference type="InterPro" id="IPR044824">
    <property type="entry name" value="MAIN-like"/>
</dbReference>
<evidence type="ECO:0008006" key="3">
    <source>
        <dbReference type="Google" id="ProtNLM"/>
    </source>
</evidence>
<proteinExistence type="predicted"/>
<dbReference type="GO" id="GO:0010073">
    <property type="term" value="P:meristem maintenance"/>
    <property type="evidence" value="ECO:0007669"/>
    <property type="project" value="InterPro"/>
</dbReference>
<evidence type="ECO:0000313" key="2">
    <source>
        <dbReference type="Proteomes" id="UP000027138"/>
    </source>
</evidence>
<dbReference type="OrthoDB" id="1674198at2759"/>
<gene>
    <name evidence="1" type="ORF">JCGZ_16138</name>
</gene>
<protein>
    <recommendedName>
        <fullName evidence="3">Aminotransferase-like plant mobile domain-containing protein</fullName>
    </recommendedName>
</protein>
<keyword evidence="2" id="KW-1185">Reference proteome</keyword>
<dbReference type="PANTHER" id="PTHR46033:SF8">
    <property type="entry name" value="PROTEIN MAINTENANCE OF MERISTEMS-LIKE"/>
    <property type="match status" value="1"/>
</dbReference>
<organism evidence="1 2">
    <name type="scientific">Jatropha curcas</name>
    <name type="common">Barbados nut</name>
    <dbReference type="NCBI Taxonomy" id="180498"/>
    <lineage>
        <taxon>Eukaryota</taxon>
        <taxon>Viridiplantae</taxon>
        <taxon>Streptophyta</taxon>
        <taxon>Embryophyta</taxon>
        <taxon>Tracheophyta</taxon>
        <taxon>Spermatophyta</taxon>
        <taxon>Magnoliopsida</taxon>
        <taxon>eudicotyledons</taxon>
        <taxon>Gunneridae</taxon>
        <taxon>Pentapetalae</taxon>
        <taxon>rosids</taxon>
        <taxon>fabids</taxon>
        <taxon>Malpighiales</taxon>
        <taxon>Euphorbiaceae</taxon>
        <taxon>Crotonoideae</taxon>
        <taxon>Jatropheae</taxon>
        <taxon>Jatropha</taxon>
    </lineage>
</organism>
<reference evidence="1 2" key="1">
    <citation type="journal article" date="2014" name="PLoS ONE">
        <title>Global Analysis of Gene Expression Profiles in Physic Nut (Jatropha curcas L.) Seedlings Exposed to Salt Stress.</title>
        <authorList>
            <person name="Zhang L."/>
            <person name="Zhang C."/>
            <person name="Wu P."/>
            <person name="Chen Y."/>
            <person name="Li M."/>
            <person name="Jiang H."/>
            <person name="Wu G."/>
        </authorList>
    </citation>
    <scope>NUCLEOTIDE SEQUENCE [LARGE SCALE GENOMIC DNA]</scope>
    <source>
        <strain evidence="2">cv. GZQX0401</strain>
        <tissue evidence="1">Young leaves</tissue>
    </source>
</reference>
<dbReference type="EMBL" id="KK914639">
    <property type="protein sequence ID" value="KDP30875.1"/>
    <property type="molecule type" value="Genomic_DNA"/>
</dbReference>